<proteinExistence type="predicted"/>
<protein>
    <submittedName>
        <fullName evidence="1">Uncharacterized protein</fullName>
    </submittedName>
</protein>
<evidence type="ECO:0000313" key="1">
    <source>
        <dbReference type="EMBL" id="KAK2944972.1"/>
    </source>
</evidence>
<gene>
    <name evidence="1" type="ORF">BLNAU_20090</name>
</gene>
<name>A0ABQ9WZM5_9EUKA</name>
<accession>A0ABQ9WZM5</accession>
<keyword evidence="2" id="KW-1185">Reference proteome</keyword>
<dbReference type="Proteomes" id="UP001281761">
    <property type="component" value="Unassembled WGS sequence"/>
</dbReference>
<evidence type="ECO:0000313" key="2">
    <source>
        <dbReference type="Proteomes" id="UP001281761"/>
    </source>
</evidence>
<organism evidence="1 2">
    <name type="scientific">Blattamonas nauphoetae</name>
    <dbReference type="NCBI Taxonomy" id="2049346"/>
    <lineage>
        <taxon>Eukaryota</taxon>
        <taxon>Metamonada</taxon>
        <taxon>Preaxostyla</taxon>
        <taxon>Oxymonadida</taxon>
        <taxon>Blattamonas</taxon>
    </lineage>
</organism>
<dbReference type="SUPFAM" id="SSF48371">
    <property type="entry name" value="ARM repeat"/>
    <property type="match status" value="1"/>
</dbReference>
<sequence>MIPNSIKDDNKISLVSPSIPSETEVLTIIANDCHYIRISKQILQYELKRKRMNVASMSELAHLVSTEINIPTSSTSDWRLVLQDSITTVDIKQGCISLFDQVNSHQTFTQIEVNHASRFLQYATLHIKYRGNPDNKLLETIFPQEANCQTKLTSTLIKLICHPSDTFRTVALSFFDAFIRHSSNKCTIAVVVTGLLPQLFEHLKPQEIPLNGTTIDFHRHIISIVDMCLSISTTENIIKCLGIDPSSSRALAVTSELLDPIIQPFCTYLRSLMAPPFSPTDYHSGLSLLRNMSLFDMHLNHTTPSSSPVIQQFIDDLKNTMPEELASLLDLTAEKERLHELLFDDLKRTDESRWAKTFERIVVRLSEGRPISDVGLEAYLIFMSRRPDRVELKFWFDGTFSIQMDITTLLSFSRDGWFSPSKRLPLKALYTPFVPTQTHRATALLAAFERFGVHLDKGVLEEHVWSGWFSAFFDAINPSKLPFTNEFEPLHTQLVKMMHRRIHDICVFDGKHSYRRSREAINKTHRSFHKQTRDYIVHLSLHPFAFAPEYGDSIIVAFITQLLLHDDDDPMAKSLRDEVRKEMDEAARSSSSPPLILTSDLVCPLTDTEILNVVDRIVGLLESDSCLDDDTILRIYTFHTNQLKSVYLPELFRKAGRTSKQYFHTFQSLLSLPIDYFSLHPINSLLCPKPHDLQPTFDEWDDVDLATVGVVMQAIRDNRLTFKRLSSQFTQHLLDFIEHALHQVHYSAARLRQFQLEQLITPSIDILNKSFFGQDNFPFQRGKDRDEKIIDVCRLCDQHAIARCLSSVGYFSRMVGGVLDYSLFNPFKYGLDVFIDQASDFGNERAERTKLRRTIPLFLEEGWQDAVEFVLVKKDLNVYHNTQIAWFKKMTQFHGANIGDLLNLYDTD</sequence>
<comment type="caution">
    <text evidence="1">The sequence shown here is derived from an EMBL/GenBank/DDBJ whole genome shotgun (WGS) entry which is preliminary data.</text>
</comment>
<dbReference type="EMBL" id="JARBJD010000277">
    <property type="protein sequence ID" value="KAK2944972.1"/>
    <property type="molecule type" value="Genomic_DNA"/>
</dbReference>
<reference evidence="1 2" key="1">
    <citation type="journal article" date="2022" name="bioRxiv">
        <title>Genomics of Preaxostyla Flagellates Illuminates Evolutionary Transitions and the Path Towards Mitochondrial Loss.</title>
        <authorList>
            <person name="Novak L.V.F."/>
            <person name="Treitli S.C."/>
            <person name="Pyrih J."/>
            <person name="Halakuc P."/>
            <person name="Pipaliya S.V."/>
            <person name="Vacek V."/>
            <person name="Brzon O."/>
            <person name="Soukal P."/>
            <person name="Eme L."/>
            <person name="Dacks J.B."/>
            <person name="Karnkowska A."/>
            <person name="Elias M."/>
            <person name="Hampl V."/>
        </authorList>
    </citation>
    <scope>NUCLEOTIDE SEQUENCE [LARGE SCALE GENOMIC DNA]</scope>
    <source>
        <strain evidence="1">NAU3</strain>
        <tissue evidence="1">Gut</tissue>
    </source>
</reference>
<dbReference type="InterPro" id="IPR016024">
    <property type="entry name" value="ARM-type_fold"/>
</dbReference>